<feature type="region of interest" description="Disordered" evidence="1">
    <location>
        <begin position="296"/>
        <end position="355"/>
    </location>
</feature>
<keyword evidence="4" id="KW-1185">Reference proteome</keyword>
<feature type="compositionally biased region" description="Basic residues" evidence="1">
    <location>
        <begin position="266"/>
        <end position="280"/>
    </location>
</feature>
<evidence type="ECO:0000313" key="4">
    <source>
        <dbReference type="Proteomes" id="UP001633002"/>
    </source>
</evidence>
<comment type="caution">
    <text evidence="3">The sequence shown here is derived from an EMBL/GenBank/DDBJ whole genome shotgun (WGS) entry which is preliminary data.</text>
</comment>
<proteinExistence type="predicted"/>
<dbReference type="Pfam" id="PF14111">
    <property type="entry name" value="DUF4283"/>
    <property type="match status" value="1"/>
</dbReference>
<dbReference type="PANTHER" id="PTHR31286:SF180">
    <property type="entry name" value="OS10G0362600 PROTEIN"/>
    <property type="match status" value="1"/>
</dbReference>
<evidence type="ECO:0000313" key="3">
    <source>
        <dbReference type="EMBL" id="KAL3694178.1"/>
    </source>
</evidence>
<dbReference type="InterPro" id="IPR025558">
    <property type="entry name" value="DUF4283"/>
</dbReference>
<dbReference type="EMBL" id="JBJQOH010000003">
    <property type="protein sequence ID" value="KAL3694178.1"/>
    <property type="molecule type" value="Genomic_DNA"/>
</dbReference>
<name>A0ABD3HRY5_9MARC</name>
<dbReference type="PANTHER" id="PTHR31286">
    <property type="entry name" value="GLYCINE-RICH CELL WALL STRUCTURAL PROTEIN 1.8-LIKE"/>
    <property type="match status" value="1"/>
</dbReference>
<accession>A0ABD3HRY5</accession>
<dbReference type="AlphaFoldDB" id="A0ABD3HRY5"/>
<feature type="compositionally biased region" description="Basic and acidic residues" evidence="1">
    <location>
        <begin position="10"/>
        <end position="23"/>
    </location>
</feature>
<feature type="region of interest" description="Disordered" evidence="1">
    <location>
        <begin position="228"/>
        <end position="280"/>
    </location>
</feature>
<feature type="compositionally biased region" description="Basic and acidic residues" evidence="1">
    <location>
        <begin position="250"/>
        <end position="265"/>
    </location>
</feature>
<evidence type="ECO:0000259" key="2">
    <source>
        <dbReference type="Pfam" id="PF14111"/>
    </source>
</evidence>
<feature type="compositionally biased region" description="Low complexity" evidence="1">
    <location>
        <begin position="233"/>
        <end position="245"/>
    </location>
</feature>
<sequence length="355" mass="40101">MMVIRPRATAGRDLRVSAHKMDEDPNDGSQSNENPARENPDPDIDMPTSGPSQQNQARNSAQASLQTLHELLGKDSFCQWLHKEVVETTAVQIKHIKLLAARHFLVVLHNVKDRDEVLAGGPYYLRKRMVYTTPWEPGFNTKKVLAKKMACLEEEGWHLLSTLGQVARMTELNEAEFPNLRACVLMDMTLPLPTVLKTNLDGEIKRFEIQYDVLPDACFTCHERGHIARGEPPDAGLDPAPLLDLNKTPRNKEEIIAQNKLEKQQKKERKKEKKRETRRKKAELLIAASLNVKQVAEQTGDDLSSSDESTPGKARFWQGQGEETHREEEDTMDMTSGWDVLAQGSEGEKAISHRV</sequence>
<organism evidence="3 4">
    <name type="scientific">Riccia sorocarpa</name>
    <dbReference type="NCBI Taxonomy" id="122646"/>
    <lineage>
        <taxon>Eukaryota</taxon>
        <taxon>Viridiplantae</taxon>
        <taxon>Streptophyta</taxon>
        <taxon>Embryophyta</taxon>
        <taxon>Marchantiophyta</taxon>
        <taxon>Marchantiopsida</taxon>
        <taxon>Marchantiidae</taxon>
        <taxon>Marchantiales</taxon>
        <taxon>Ricciaceae</taxon>
        <taxon>Riccia</taxon>
    </lineage>
</organism>
<dbReference type="Proteomes" id="UP001633002">
    <property type="component" value="Unassembled WGS sequence"/>
</dbReference>
<evidence type="ECO:0000256" key="1">
    <source>
        <dbReference type="SAM" id="MobiDB-lite"/>
    </source>
</evidence>
<feature type="domain" description="DUF4283" evidence="2">
    <location>
        <begin position="95"/>
        <end position="141"/>
    </location>
</feature>
<gene>
    <name evidence="3" type="ORF">R1sor_007829</name>
</gene>
<protein>
    <recommendedName>
        <fullName evidence="2">DUF4283 domain-containing protein</fullName>
    </recommendedName>
</protein>
<feature type="compositionally biased region" description="Low complexity" evidence="1">
    <location>
        <begin position="52"/>
        <end position="63"/>
    </location>
</feature>
<dbReference type="InterPro" id="IPR040256">
    <property type="entry name" value="At4g02000-like"/>
</dbReference>
<feature type="region of interest" description="Disordered" evidence="1">
    <location>
        <begin position="1"/>
        <end position="63"/>
    </location>
</feature>
<feature type="compositionally biased region" description="Basic and acidic residues" evidence="1">
    <location>
        <begin position="346"/>
        <end position="355"/>
    </location>
</feature>
<reference evidence="3 4" key="1">
    <citation type="submission" date="2024-09" db="EMBL/GenBank/DDBJ databases">
        <title>Chromosome-scale assembly of Riccia sorocarpa.</title>
        <authorList>
            <person name="Paukszto L."/>
        </authorList>
    </citation>
    <scope>NUCLEOTIDE SEQUENCE [LARGE SCALE GENOMIC DNA]</scope>
    <source>
        <strain evidence="3">LP-2024</strain>
        <tissue evidence="3">Aerial parts of the thallus</tissue>
    </source>
</reference>